<dbReference type="GO" id="GO:0051301">
    <property type="term" value="P:cell division"/>
    <property type="evidence" value="ECO:0007669"/>
    <property type="project" value="UniProtKB-KW"/>
</dbReference>
<dbReference type="FunFam" id="1.10.8.60:FF:000073">
    <property type="entry name" value="ORC1-type DNA replication protein"/>
    <property type="match status" value="1"/>
</dbReference>
<evidence type="ECO:0000313" key="8">
    <source>
        <dbReference type="EMBL" id="AKG39107.1"/>
    </source>
</evidence>
<dbReference type="GO" id="GO:0005524">
    <property type="term" value="F:ATP binding"/>
    <property type="evidence" value="ECO:0007669"/>
    <property type="project" value="UniProtKB-UniRule"/>
</dbReference>
<dbReference type="Pfam" id="PF09079">
    <property type="entry name" value="WHD_Cdc6"/>
    <property type="match status" value="1"/>
</dbReference>
<protein>
    <recommendedName>
        <fullName evidence="5">ORC1-type DNA replication protein</fullName>
    </recommendedName>
</protein>
<dbReference type="OrthoDB" id="195574at2157"/>
<sequence>MSVEDIFHQYLESKIFKQREKLLPDYVPEELPHRDEQIMTLAKVLAPALSGSRPSNVFIYGLTGTGKTAVTKYVLRKMRESSQRRIDYVYINCRQNNTSYRVLAELAKHVGVKVPFTGLALGEVMKRLIQGLERQRSIIIVVLDEIDNLVKRQGDDVLYFLTRVNEELSNSKVSLIGITNDLKFTEFLDARVKSSLGEEELVFPPYNAVQLEDILQRRAREALKEGAIEDDVIKKVAAIAARQNGDCRLALDILLKAADIADREGASKVTLTHVDKARSEIEKNLAVDIIKTMPLHVKLVLASIYLLSKNEGSKMITTGLVYDKYKELVNKLGMEPVTSRRISDIINELDVVGIINARVISLGRYGRTKVVSIGVPLKNVEEGLASDTLLKFFLESM</sequence>
<feature type="binding site" evidence="5">
    <location>
        <position position="218"/>
    </location>
    <ligand>
        <name>ATP</name>
        <dbReference type="ChEBI" id="CHEBI:30616"/>
    </ligand>
</feature>
<dbReference type="FunFam" id="3.40.50.300:FF:000930">
    <property type="entry name" value="ORC1-type DNA replication protein"/>
    <property type="match status" value="1"/>
</dbReference>
<dbReference type="SMART" id="SM01074">
    <property type="entry name" value="Cdc6_C"/>
    <property type="match status" value="1"/>
</dbReference>
<dbReference type="Pfam" id="PF22703">
    <property type="entry name" value="Cdc6_lid"/>
    <property type="match status" value="1"/>
</dbReference>
<evidence type="ECO:0000313" key="9">
    <source>
        <dbReference type="Proteomes" id="UP000067434"/>
    </source>
</evidence>
<dbReference type="InterPro" id="IPR036388">
    <property type="entry name" value="WH-like_DNA-bd_sf"/>
</dbReference>
<evidence type="ECO:0000256" key="5">
    <source>
        <dbReference type="HAMAP-Rule" id="MF_01407"/>
    </source>
</evidence>
<dbReference type="InterPro" id="IPR003593">
    <property type="entry name" value="AAA+_ATPase"/>
</dbReference>
<feature type="domain" description="Cdc6 C-terminal" evidence="7">
    <location>
        <begin position="301"/>
        <end position="384"/>
    </location>
</feature>
<proteinExistence type="inferred from homology"/>
<dbReference type="InterPro" id="IPR015163">
    <property type="entry name" value="Cdc6_C"/>
</dbReference>
<evidence type="ECO:0000256" key="1">
    <source>
        <dbReference type="ARBA" id="ARBA00006184"/>
    </source>
</evidence>
<dbReference type="Gene3D" id="3.40.50.300">
    <property type="entry name" value="P-loop containing nucleotide triphosphate hydrolases"/>
    <property type="match status" value="1"/>
</dbReference>
<dbReference type="GO" id="GO:0006260">
    <property type="term" value="P:DNA replication"/>
    <property type="evidence" value="ECO:0007669"/>
    <property type="project" value="UniProtKB-UniRule"/>
</dbReference>
<evidence type="ECO:0000259" key="6">
    <source>
        <dbReference type="SMART" id="SM00382"/>
    </source>
</evidence>
<dbReference type="InterPro" id="IPR036390">
    <property type="entry name" value="WH_DNA-bd_sf"/>
</dbReference>
<dbReference type="EMBL" id="CP009961">
    <property type="protein sequence ID" value="AKG39107.1"/>
    <property type="molecule type" value="Genomic_DNA"/>
</dbReference>
<dbReference type="HOGENOM" id="CLU_025112_3_1_2"/>
<dbReference type="HAMAP" id="MF_01407">
    <property type="entry name" value="ORC1_type_DNA_replic_protein"/>
    <property type="match status" value="1"/>
</dbReference>
<dbReference type="PANTHER" id="PTHR10763:SF26">
    <property type="entry name" value="CELL DIVISION CONTROL PROTEIN 6 HOMOLOG"/>
    <property type="match status" value="1"/>
</dbReference>
<dbReference type="InterPro" id="IPR049945">
    <property type="entry name" value="AAA_22"/>
</dbReference>
<dbReference type="Proteomes" id="UP000067434">
    <property type="component" value="Chromosome"/>
</dbReference>
<dbReference type="CDD" id="cd08768">
    <property type="entry name" value="Cdc6_C"/>
    <property type="match status" value="1"/>
</dbReference>
<dbReference type="InterPro" id="IPR055237">
    <property type="entry name" value="Cdc6_lid"/>
</dbReference>
<evidence type="ECO:0000256" key="3">
    <source>
        <dbReference type="ARBA" id="ARBA00022741"/>
    </source>
</evidence>
<organism evidence="8 9">
    <name type="scientific">Infirmifilum uzonense</name>
    <dbReference type="NCBI Taxonomy" id="1550241"/>
    <lineage>
        <taxon>Archaea</taxon>
        <taxon>Thermoproteota</taxon>
        <taxon>Thermoprotei</taxon>
        <taxon>Thermofilales</taxon>
        <taxon>Thermofilaceae</taxon>
        <taxon>Infirmifilum</taxon>
    </lineage>
</organism>
<dbReference type="STRING" id="1550241.MA03_07450"/>
<name>A0A0F7FJL2_9CREN</name>
<accession>A0A0F7FJL2</accession>
<keyword evidence="4 5" id="KW-0067">ATP-binding</keyword>
<dbReference type="InterPro" id="IPR027417">
    <property type="entry name" value="P-loop_NTPase"/>
</dbReference>
<dbReference type="SUPFAM" id="SSF52540">
    <property type="entry name" value="P-loop containing nucleoside triphosphate hydrolases"/>
    <property type="match status" value="1"/>
</dbReference>
<dbReference type="GeneID" id="25402055"/>
<evidence type="ECO:0000259" key="7">
    <source>
        <dbReference type="SMART" id="SM01074"/>
    </source>
</evidence>
<keyword evidence="2 5" id="KW-0235">DNA replication</keyword>
<dbReference type="GO" id="GO:0016887">
    <property type="term" value="F:ATP hydrolysis activity"/>
    <property type="evidence" value="ECO:0007669"/>
    <property type="project" value="InterPro"/>
</dbReference>
<comment type="function">
    <text evidence="5">Involved in regulation of DNA replication.</text>
</comment>
<evidence type="ECO:0000256" key="4">
    <source>
        <dbReference type="ARBA" id="ARBA00022840"/>
    </source>
</evidence>
<reference evidence="8 9" key="1">
    <citation type="journal article" date="2015" name="Stand. Genomic Sci.">
        <title>Complete genome sequence of and proposal of Thermofilum uzonense sp. nov. a novel hyperthermophilic crenarchaeon and emended description of the genus Thermofilum.</title>
        <authorList>
            <person name="Toshchakov S.V."/>
            <person name="Korzhenkov A.A."/>
            <person name="Samarov N.I."/>
            <person name="Mazunin I.O."/>
            <person name="Mozhey O.I."/>
            <person name="Shmyr I.S."/>
            <person name="Derbikova K.S."/>
            <person name="Taranov E.A."/>
            <person name="Dominova I.N."/>
            <person name="Bonch-Osmolovskaya E.A."/>
            <person name="Patrushev M.V."/>
            <person name="Podosokorskaya O.A."/>
            <person name="Kublanov I.V."/>
        </authorList>
    </citation>
    <scope>NUCLEOTIDE SEQUENCE [LARGE SCALE GENOMIC DNA]</scope>
    <source>
        <strain evidence="8 9">1807-2</strain>
    </source>
</reference>
<dbReference type="PATRIC" id="fig|1550241.5.peg.1537"/>
<dbReference type="InterPro" id="IPR050311">
    <property type="entry name" value="ORC1/CDC6"/>
</dbReference>
<dbReference type="CDD" id="cd00009">
    <property type="entry name" value="AAA"/>
    <property type="match status" value="1"/>
</dbReference>
<dbReference type="InterPro" id="IPR014277">
    <property type="entry name" value="Orc1/Cdc6_arc"/>
</dbReference>
<keyword evidence="8" id="KW-0132">Cell division</keyword>
<evidence type="ECO:0000256" key="2">
    <source>
        <dbReference type="ARBA" id="ARBA00022705"/>
    </source>
</evidence>
<keyword evidence="9" id="KW-1185">Reference proteome</keyword>
<feature type="binding site" evidence="5">
    <location>
        <position position="206"/>
    </location>
    <ligand>
        <name>ATP</name>
        <dbReference type="ChEBI" id="CHEBI:30616"/>
    </ligand>
</feature>
<dbReference type="RefSeq" id="WP_052884646.1">
    <property type="nucleotide sequence ID" value="NZ_CP009961.1"/>
</dbReference>
<dbReference type="SUPFAM" id="SSF46785">
    <property type="entry name" value="Winged helix' DNA-binding domain"/>
    <property type="match status" value="1"/>
</dbReference>
<keyword evidence="8" id="KW-0131">Cell cycle</keyword>
<dbReference type="Gene3D" id="1.10.10.10">
    <property type="entry name" value="Winged helix-like DNA-binding domain superfamily/Winged helix DNA-binding domain"/>
    <property type="match status" value="1"/>
</dbReference>
<dbReference type="PANTHER" id="PTHR10763">
    <property type="entry name" value="CELL DIVISION CONTROL PROTEIN 6-RELATED"/>
    <property type="match status" value="1"/>
</dbReference>
<dbReference type="KEGG" id="thf:MA03_07450"/>
<keyword evidence="3 5" id="KW-0547">Nucleotide-binding</keyword>
<dbReference type="NCBIfam" id="TIGR02928">
    <property type="entry name" value="orc1/cdc6 family replication initiation protein"/>
    <property type="match status" value="1"/>
</dbReference>
<dbReference type="Gene3D" id="1.10.8.60">
    <property type="match status" value="1"/>
</dbReference>
<comment type="similarity">
    <text evidence="1 5">Belongs to the CDC6/cdc18 family.</text>
</comment>
<dbReference type="Pfam" id="PF13401">
    <property type="entry name" value="AAA_22"/>
    <property type="match status" value="1"/>
</dbReference>
<feature type="binding site" evidence="5">
    <location>
        <begin position="65"/>
        <end position="69"/>
    </location>
    <ligand>
        <name>ATP</name>
        <dbReference type="ChEBI" id="CHEBI:30616"/>
    </ligand>
</feature>
<gene>
    <name evidence="8" type="ORF">MA03_07450</name>
</gene>
<dbReference type="AlphaFoldDB" id="A0A0F7FJL2"/>
<dbReference type="SMART" id="SM00382">
    <property type="entry name" value="AAA"/>
    <property type="match status" value="1"/>
</dbReference>
<feature type="domain" description="AAA+ ATPase" evidence="6">
    <location>
        <begin position="53"/>
        <end position="207"/>
    </location>
</feature>